<dbReference type="EMBL" id="CP150096">
    <property type="protein sequence ID" value="WZN44829.1"/>
    <property type="molecule type" value="Genomic_DNA"/>
</dbReference>
<evidence type="ECO:0000256" key="1">
    <source>
        <dbReference type="SAM" id="SignalP"/>
    </source>
</evidence>
<dbReference type="Proteomes" id="UP001449657">
    <property type="component" value="Chromosome"/>
</dbReference>
<protein>
    <recommendedName>
        <fullName evidence="4">Ig-like domain-containing protein</fullName>
    </recommendedName>
</protein>
<feature type="chain" id="PRO_5046646091" description="Ig-like domain-containing protein" evidence="1">
    <location>
        <begin position="21"/>
        <end position="657"/>
    </location>
</feature>
<keyword evidence="3" id="KW-1185">Reference proteome</keyword>
<evidence type="ECO:0008006" key="4">
    <source>
        <dbReference type="Google" id="ProtNLM"/>
    </source>
</evidence>
<dbReference type="Gene3D" id="2.60.120.260">
    <property type="entry name" value="Galactose-binding domain-like"/>
    <property type="match status" value="1"/>
</dbReference>
<sequence>MRRILLLLSILLSAAGMTQAQTSLPRVFNDEFDAWMNAPEDVCLDKYAAIHVFFRGTRSTDSVKWTITHPSGSVFVYRASMGRPSPILWVNSQVTYGSRTINPGQSILLDMKEVGTYTIRATLYRRYSGTNYVREVEQTISVSDCPITKCLGDFAPNTNFKEDFGTFTAGGPRRPVTSGTIDYNYNSNPYVAGNTSNNWPLADDWYTVYYNAIRGGRPEWDNVDDHTNNGLGGMLIANSSEQPKTFYKREVNDLCPGAKYNFSAWFINLNSHQVLTSTCAGYGGTYQYAGVTFIIRNKATNAIIGQFYTGDVSMDLRRLDAGDQRLTGWQQFGGTVTLPPGVKDVTVEIKNDNDGGCGNDIAVDDINFEFCAPKIFTYIDGVGTSDYICPGAGLTVKATIDPIDYFDNPIYQWEMRRGLTGTWTPITAASGYTGISTPVLTIPEGLLTEPNVDFYYRLMVIESGNVTPGTQCYTPSSPVLIGVIPLPDIVVPKDSLCKGESLILTAVPLESSANPNGYEQFDFTGNYIMPWPSGPQPKDKILIQPDVTSTYIVAGTAYFGMVGSVPRYCTRRDTVTIYVDEPPVVNLGPDTVVCAGSPVTLNAGAANAGYKLRWMPSTSTTQTINVTAPPWTAIPSSRTLKCGTGSVYGRIRSRSRR</sequence>
<accession>A0ABZ2YXT7</accession>
<name>A0ABZ2YXT7_9BACT</name>
<organism evidence="2 3">
    <name type="scientific">Chitinophaga caseinilytica</name>
    <dbReference type="NCBI Taxonomy" id="2267521"/>
    <lineage>
        <taxon>Bacteria</taxon>
        <taxon>Pseudomonadati</taxon>
        <taxon>Bacteroidota</taxon>
        <taxon>Chitinophagia</taxon>
        <taxon>Chitinophagales</taxon>
        <taxon>Chitinophagaceae</taxon>
        <taxon>Chitinophaga</taxon>
    </lineage>
</organism>
<gene>
    <name evidence="2" type="ORF">WJU22_18185</name>
</gene>
<evidence type="ECO:0000313" key="2">
    <source>
        <dbReference type="EMBL" id="WZN44829.1"/>
    </source>
</evidence>
<keyword evidence="1" id="KW-0732">Signal</keyword>
<reference evidence="2 3" key="1">
    <citation type="submission" date="2024-03" db="EMBL/GenBank/DDBJ databases">
        <title>Chitinophaga caseinilytica sp. nov., a casein hydrolysing bacterium isolated from forest soil.</title>
        <authorList>
            <person name="Lee D.S."/>
            <person name="Han D.M."/>
            <person name="Baek J.H."/>
            <person name="Choi D.G."/>
            <person name="Jeon J.H."/>
            <person name="Jeon C.O."/>
        </authorList>
    </citation>
    <scope>NUCLEOTIDE SEQUENCE [LARGE SCALE GENOMIC DNA]</scope>
    <source>
        <strain evidence="2 3">KACC 19118</strain>
    </source>
</reference>
<evidence type="ECO:0000313" key="3">
    <source>
        <dbReference type="Proteomes" id="UP001449657"/>
    </source>
</evidence>
<proteinExistence type="predicted"/>
<dbReference type="RefSeq" id="WP_341839594.1">
    <property type="nucleotide sequence ID" value="NZ_CP149792.1"/>
</dbReference>
<feature type="signal peptide" evidence="1">
    <location>
        <begin position="1"/>
        <end position="20"/>
    </location>
</feature>